<dbReference type="EMBL" id="MPUH01000152">
    <property type="protein sequence ID" value="OMJ88391.1"/>
    <property type="molecule type" value="Genomic_DNA"/>
</dbReference>
<gene>
    <name evidence="2" type="ORF">SteCoe_9713</name>
</gene>
<protein>
    <recommendedName>
        <fullName evidence="1">C2H2-type domain-containing protein</fullName>
    </recommendedName>
</protein>
<dbReference type="InterPro" id="IPR013087">
    <property type="entry name" value="Znf_C2H2_type"/>
</dbReference>
<comment type="caution">
    <text evidence="2">The sequence shown here is derived from an EMBL/GenBank/DDBJ whole genome shotgun (WGS) entry which is preliminary data.</text>
</comment>
<accession>A0A1R2CHA8</accession>
<evidence type="ECO:0000313" key="3">
    <source>
        <dbReference type="Proteomes" id="UP000187209"/>
    </source>
</evidence>
<feature type="domain" description="C2H2-type" evidence="1">
    <location>
        <begin position="98"/>
        <end position="119"/>
    </location>
</feature>
<dbReference type="SMART" id="SM00355">
    <property type="entry name" value="ZnF_C2H2"/>
    <property type="match status" value="4"/>
</dbReference>
<name>A0A1R2CHA8_9CILI</name>
<keyword evidence="3" id="KW-1185">Reference proteome</keyword>
<sequence>MDQNLEISSEARTRLPPPHIPNTCENTQKIKKYTCHDCQLAFCGENDFILHKTLGLPPKIDSPENLATCSKCNLEFASFKGMRQHYGKVHLKTKSLKCKLCCKFFKDKYAVKFHVQQVHDRSTQINCAICTKLCYNKYSYKTHLQKCSQRASQKTQSIIHQQI</sequence>
<dbReference type="Gene3D" id="3.30.160.60">
    <property type="entry name" value="Classic Zinc Finger"/>
    <property type="match status" value="2"/>
</dbReference>
<dbReference type="Proteomes" id="UP000187209">
    <property type="component" value="Unassembled WGS sequence"/>
</dbReference>
<proteinExistence type="predicted"/>
<dbReference type="AlphaFoldDB" id="A0A1R2CHA8"/>
<evidence type="ECO:0000259" key="1">
    <source>
        <dbReference type="PROSITE" id="PS00028"/>
    </source>
</evidence>
<dbReference type="OrthoDB" id="3437960at2759"/>
<evidence type="ECO:0000313" key="2">
    <source>
        <dbReference type="EMBL" id="OMJ88391.1"/>
    </source>
</evidence>
<feature type="domain" description="C2H2-type" evidence="1">
    <location>
        <begin position="69"/>
        <end position="90"/>
    </location>
</feature>
<reference evidence="2 3" key="1">
    <citation type="submission" date="2016-11" db="EMBL/GenBank/DDBJ databases">
        <title>The macronuclear genome of Stentor coeruleus: a giant cell with tiny introns.</title>
        <authorList>
            <person name="Slabodnick M."/>
            <person name="Ruby J.G."/>
            <person name="Reiff S.B."/>
            <person name="Swart E.C."/>
            <person name="Gosai S."/>
            <person name="Prabakaran S."/>
            <person name="Witkowska E."/>
            <person name="Larue G.E."/>
            <person name="Fisher S."/>
            <person name="Freeman R.M."/>
            <person name="Gunawardena J."/>
            <person name="Chu W."/>
            <person name="Stover N.A."/>
            <person name="Gregory B.D."/>
            <person name="Nowacki M."/>
            <person name="Derisi J."/>
            <person name="Roy S.W."/>
            <person name="Marshall W.F."/>
            <person name="Sood P."/>
        </authorList>
    </citation>
    <scope>NUCLEOTIDE SEQUENCE [LARGE SCALE GENOMIC DNA]</scope>
    <source>
        <strain evidence="2">WM001</strain>
    </source>
</reference>
<organism evidence="2 3">
    <name type="scientific">Stentor coeruleus</name>
    <dbReference type="NCBI Taxonomy" id="5963"/>
    <lineage>
        <taxon>Eukaryota</taxon>
        <taxon>Sar</taxon>
        <taxon>Alveolata</taxon>
        <taxon>Ciliophora</taxon>
        <taxon>Postciliodesmatophora</taxon>
        <taxon>Heterotrichea</taxon>
        <taxon>Heterotrichida</taxon>
        <taxon>Stentoridae</taxon>
        <taxon>Stentor</taxon>
    </lineage>
</organism>
<dbReference type="PROSITE" id="PS00028">
    <property type="entry name" value="ZINC_FINGER_C2H2_1"/>
    <property type="match status" value="2"/>
</dbReference>